<dbReference type="Gene3D" id="2.10.110.20">
    <property type="match status" value="1"/>
</dbReference>
<feature type="compositionally biased region" description="Basic and acidic residues" evidence="4">
    <location>
        <begin position="318"/>
        <end position="341"/>
    </location>
</feature>
<dbReference type="GO" id="GO:0071558">
    <property type="term" value="F:histone H3K27me2/H3K27me3 demethylase activity"/>
    <property type="evidence" value="ECO:0000318"/>
    <property type="project" value="GO_Central"/>
</dbReference>
<comment type="similarity">
    <text evidence="3">Belongs to the UTX family.</text>
</comment>
<comment type="subcellular location">
    <subcellularLocation>
        <location evidence="1">Nucleus</location>
    </subcellularLocation>
</comment>
<evidence type="ECO:0000313" key="7">
    <source>
        <dbReference type="Proteomes" id="UP000008549"/>
    </source>
</evidence>
<feature type="region of interest" description="Disordered" evidence="4">
    <location>
        <begin position="405"/>
        <end position="447"/>
    </location>
</feature>
<dbReference type="GO" id="GO:0000978">
    <property type="term" value="F:RNA polymerase II cis-regulatory region sequence-specific DNA binding"/>
    <property type="evidence" value="ECO:0000318"/>
    <property type="project" value="GO_Central"/>
</dbReference>
<evidence type="ECO:0000256" key="4">
    <source>
        <dbReference type="SAM" id="MobiDB-lite"/>
    </source>
</evidence>
<dbReference type="AlphaFoldDB" id="A8Y2X1"/>
<dbReference type="PANTHER" id="PTHR14017">
    <property type="entry name" value="LYSINE-SPECIFIC DEMETHYLASE"/>
    <property type="match status" value="1"/>
</dbReference>
<dbReference type="EMBL" id="HE601156">
    <property type="protein sequence ID" value="CAP39305.1"/>
    <property type="molecule type" value="Genomic_DNA"/>
</dbReference>
<feature type="compositionally biased region" description="Polar residues" evidence="4">
    <location>
        <begin position="219"/>
        <end position="228"/>
    </location>
</feature>
<accession>A8Y2X1</accession>
<dbReference type="Proteomes" id="UP000008549">
    <property type="component" value="Unassembled WGS sequence"/>
</dbReference>
<dbReference type="Pfam" id="PF02373">
    <property type="entry name" value="JmjC"/>
    <property type="match status" value="1"/>
</dbReference>
<evidence type="ECO:0000313" key="6">
    <source>
        <dbReference type="EMBL" id="CAP39305.1"/>
    </source>
</evidence>
<reference evidence="6 7" key="2">
    <citation type="journal article" date="2011" name="PLoS Genet.">
        <title>Caenorhabditis briggsae recombinant inbred line genotypes reveal inter-strain incompatibility and the evolution of recombination.</title>
        <authorList>
            <person name="Ross J.A."/>
            <person name="Koboldt D.C."/>
            <person name="Staisch J.E."/>
            <person name="Chamberlin H.M."/>
            <person name="Gupta B.P."/>
            <person name="Miller R.D."/>
            <person name="Baird S.E."/>
            <person name="Haag E.S."/>
        </authorList>
    </citation>
    <scope>NUCLEOTIDE SEQUENCE [LARGE SCALE GENOMIC DNA]</scope>
    <source>
        <strain evidence="6 7">AF16</strain>
    </source>
</reference>
<dbReference type="GeneID" id="8587534"/>
<feature type="compositionally biased region" description="Polar residues" evidence="4">
    <location>
        <begin position="279"/>
        <end position="290"/>
    </location>
</feature>
<dbReference type="GO" id="GO:0044666">
    <property type="term" value="C:MLL3/4 complex"/>
    <property type="evidence" value="ECO:0000318"/>
    <property type="project" value="GO_Central"/>
</dbReference>
<feature type="region of interest" description="Disordered" evidence="4">
    <location>
        <begin position="210"/>
        <end position="239"/>
    </location>
</feature>
<feature type="region of interest" description="Disordered" evidence="4">
    <location>
        <begin position="165"/>
        <end position="196"/>
    </location>
</feature>
<dbReference type="InterPro" id="IPR003347">
    <property type="entry name" value="JmjC_dom"/>
</dbReference>
<feature type="compositionally biased region" description="Basic and acidic residues" evidence="4">
    <location>
        <begin position="375"/>
        <end position="388"/>
    </location>
</feature>
<dbReference type="InterPro" id="IPR046941">
    <property type="entry name" value="KDM6_GATAL_sf"/>
</dbReference>
<dbReference type="FunFam" id="1.20.58.1370:FF:000003">
    <property type="entry name" value="Lysine-specific demethylase jmjd-3.1"/>
    <property type="match status" value="1"/>
</dbReference>
<feature type="compositionally biased region" description="Acidic residues" evidence="4">
    <location>
        <begin position="405"/>
        <end position="428"/>
    </location>
</feature>
<organism evidence="6 7">
    <name type="scientific">Caenorhabditis briggsae</name>
    <dbReference type="NCBI Taxonomy" id="6238"/>
    <lineage>
        <taxon>Eukaryota</taxon>
        <taxon>Metazoa</taxon>
        <taxon>Ecdysozoa</taxon>
        <taxon>Nematoda</taxon>
        <taxon>Chromadorea</taxon>
        <taxon>Rhabditida</taxon>
        <taxon>Rhabditina</taxon>
        <taxon>Rhabditomorpha</taxon>
        <taxon>Rhabditoidea</taxon>
        <taxon>Rhabditidae</taxon>
        <taxon>Peloderinae</taxon>
        <taxon>Caenorhabditis</taxon>
    </lineage>
</organism>
<feature type="domain" description="JmjC" evidence="5">
    <location>
        <begin position="698"/>
        <end position="861"/>
    </location>
</feature>
<feature type="compositionally biased region" description="Basic residues" evidence="4">
    <location>
        <begin position="433"/>
        <end position="447"/>
    </location>
</feature>
<dbReference type="RefSeq" id="XP_002645535.1">
    <property type="nucleotide sequence ID" value="XM_002645489.1"/>
</dbReference>
<dbReference type="GO" id="GO:0031490">
    <property type="term" value="F:chromatin DNA binding"/>
    <property type="evidence" value="ECO:0000318"/>
    <property type="project" value="GO_Central"/>
</dbReference>
<dbReference type="STRING" id="6238.A8Y2X1"/>
<dbReference type="Gene3D" id="2.60.120.650">
    <property type="entry name" value="Cupin"/>
    <property type="match status" value="1"/>
</dbReference>
<dbReference type="eggNOG" id="KOG1246">
    <property type="taxonomic scope" value="Eukaryota"/>
</dbReference>
<feature type="compositionally biased region" description="Basic and acidic residues" evidence="4">
    <location>
        <begin position="294"/>
        <end position="303"/>
    </location>
</feature>
<feature type="compositionally biased region" description="Polar residues" evidence="4">
    <location>
        <begin position="186"/>
        <end position="196"/>
    </location>
</feature>
<protein>
    <submittedName>
        <fullName evidence="6">Protein CBG22802</fullName>
    </submittedName>
</protein>
<dbReference type="CTD" id="8587534"/>
<feature type="compositionally biased region" description="Polar residues" evidence="4">
    <location>
        <begin position="165"/>
        <end position="178"/>
    </location>
</feature>
<name>A8Y2X1_CAEBR</name>
<keyword evidence="2" id="KW-0539">Nucleus</keyword>
<sequence length="968" mass="110482">MSQPPSGSTSQLMTQIQQLEQMQKALEMCQNTGKTLMDDVQKQISITKLSDNVEKLNGEMSTVSSDVNSINTRTGSMESMLAQLLENSNNILKNQSSLEETVANMENTLNQSISDIQFIKKQLEAKTISDEAMLRKLMDTQNQKIEEHMNEIVIAIKKIGSNAETSEVTKTLQSTSQEFQEKSDARPTSSTRALNNSVATPEVVVLSSPGTDVKIIPTPESNVNGSQQKESREQEEGQTTSLANIAEAVFEDLQLAPHVDKTLEGNTEQSKTGVKRQRAPSNEMEQTSSKFQKRHDADDRDSRVSIPSYEFDYPMDTQADRAQAEKQAENQKSIERDDRSRGATSNHTKSNSAIPEEANNILVNEEVADEPTEDSSDHRPHEHRHDQQAIDSDHFEDHHDELDALPEEDSDQQEEDVSETEPNLDPEEGSVSVKKRKTRKRKSKLTLPRAAKKTVKVFDMEKHDFEWGPVENDAATEYQKNDGKNKIDVFVGKIQENPDEVMKKLAAQSAAYTANGMVRFASGELQCTYDNEKQRRNVTTFLKSHTSAIDPCYLRTTVDLDTYRAFDVDNFRHCQEYLMWHTMQQVPQSPLPRSEKDRQAPTEEHFHQLPTTAINHQAYTLTSTQIAALVAESLLNILKKCDPKQAPAIAQDFMQNGIKAPYRFEGVEKQYSWTPFATNIDLNEEAENSQNLDKDEDYFKEQLDILSQLPWFMQASDKGNLLAHIGQNVFGVNTVQMYSKFIGSFTAAHMENSLMASINWNVGPGTSIWYAIPYEYWTKLETLVGSMRQKYHEQNYWPSEEDIHEANIPLIKFEQKKDELVYVNTGTFHWVKSEGYCTNVSWNVGPANFNQLAASLISASHNTDCNHECHIPITTVIWNAAKEQMFKDDKLMYKCMRWHMQRSLAWCIGYVKWIKEKGFELLDWTGHAEQYLYRCHTCEQEVFNIVKMLRINNKMKEDEIFCLKCPIK</sequence>
<dbReference type="KEGG" id="cbr:CBG_22802"/>
<evidence type="ECO:0000259" key="5">
    <source>
        <dbReference type="PROSITE" id="PS51184"/>
    </source>
</evidence>
<dbReference type="HOGENOM" id="CLU_005676_0_0_1"/>
<feature type="compositionally biased region" description="Polar residues" evidence="4">
    <location>
        <begin position="342"/>
        <end position="353"/>
    </location>
</feature>
<dbReference type="Gene3D" id="1.20.58.1370">
    <property type="match status" value="1"/>
</dbReference>
<dbReference type="GO" id="GO:0010468">
    <property type="term" value="P:regulation of gene expression"/>
    <property type="evidence" value="ECO:0000318"/>
    <property type="project" value="GO_Central"/>
</dbReference>
<feature type="region of interest" description="Disordered" evidence="4">
    <location>
        <begin position="261"/>
        <end position="388"/>
    </location>
</feature>
<reference evidence="6 7" key="1">
    <citation type="journal article" date="2003" name="PLoS Biol.">
        <title>The genome sequence of Caenorhabditis briggsae: a platform for comparative genomics.</title>
        <authorList>
            <person name="Stein L.D."/>
            <person name="Bao Z."/>
            <person name="Blasiar D."/>
            <person name="Blumenthal T."/>
            <person name="Brent M.R."/>
            <person name="Chen N."/>
            <person name="Chinwalla A."/>
            <person name="Clarke L."/>
            <person name="Clee C."/>
            <person name="Coghlan A."/>
            <person name="Coulson A."/>
            <person name="D'Eustachio P."/>
            <person name="Fitch D.H."/>
            <person name="Fulton L.A."/>
            <person name="Fulton R.E."/>
            <person name="Griffiths-Jones S."/>
            <person name="Harris T.W."/>
            <person name="Hillier L.W."/>
            <person name="Kamath R."/>
            <person name="Kuwabara P.E."/>
            <person name="Mardis E.R."/>
            <person name="Marra M.A."/>
            <person name="Miner T.L."/>
            <person name="Minx P."/>
            <person name="Mullikin J.C."/>
            <person name="Plumb R.W."/>
            <person name="Rogers J."/>
            <person name="Schein J.E."/>
            <person name="Sohrmann M."/>
            <person name="Spieth J."/>
            <person name="Stajich J.E."/>
            <person name="Wei C."/>
            <person name="Willey D."/>
            <person name="Wilson R.K."/>
            <person name="Durbin R."/>
            <person name="Waterston R.H."/>
        </authorList>
    </citation>
    <scope>NUCLEOTIDE SEQUENCE [LARGE SCALE GENOMIC DNA]</scope>
    <source>
        <strain evidence="6 7">AF16</strain>
    </source>
</reference>
<evidence type="ECO:0000256" key="2">
    <source>
        <dbReference type="ARBA" id="ARBA00023242"/>
    </source>
</evidence>
<proteinExistence type="inferred from homology"/>
<keyword evidence="7" id="KW-1185">Reference proteome</keyword>
<gene>
    <name evidence="6" type="ORF">CBG22802</name>
    <name evidence="6" type="ORF">CBG_22802</name>
</gene>
<evidence type="ECO:0000256" key="1">
    <source>
        <dbReference type="ARBA" id="ARBA00004123"/>
    </source>
</evidence>
<dbReference type="PANTHER" id="PTHR14017:SF29">
    <property type="entry name" value="LYSINE-SPECIFIC DEMETHYLASE JMJD-3.1"/>
    <property type="match status" value="1"/>
</dbReference>
<dbReference type="InterPro" id="IPR051630">
    <property type="entry name" value="Corepressor-Demethylase"/>
</dbReference>
<dbReference type="SMART" id="SM00558">
    <property type="entry name" value="JmjC"/>
    <property type="match status" value="1"/>
</dbReference>
<dbReference type="PROSITE" id="PS51184">
    <property type="entry name" value="JMJC"/>
    <property type="match status" value="1"/>
</dbReference>
<dbReference type="SUPFAM" id="SSF51197">
    <property type="entry name" value="Clavaminate synthase-like"/>
    <property type="match status" value="1"/>
</dbReference>
<evidence type="ECO:0000256" key="3">
    <source>
        <dbReference type="ARBA" id="ARBA00034483"/>
    </source>
</evidence>
<dbReference type="InParanoid" id="A8Y2X1"/>